<reference evidence="2" key="1">
    <citation type="submission" date="2014-09" db="EMBL/GenBank/DDBJ databases">
        <authorList>
            <person name="Magalhaes I.L.F."/>
            <person name="Oliveira U."/>
            <person name="Santos F.R."/>
            <person name="Vidigal T.H.D.A."/>
            <person name="Brescovit A.D."/>
            <person name="Santos A.J."/>
        </authorList>
    </citation>
    <scope>NUCLEOTIDE SEQUENCE</scope>
    <source>
        <tissue evidence="2">Shoot tissue taken approximately 20 cm above the soil surface</tissue>
    </source>
</reference>
<feature type="chain" id="PRO_5002044239" evidence="1">
    <location>
        <begin position="22"/>
        <end position="64"/>
    </location>
</feature>
<name>A0A0A9EWX1_ARUDO</name>
<dbReference type="AlphaFoldDB" id="A0A0A9EWX1"/>
<keyword evidence="1" id="KW-0732">Signal</keyword>
<evidence type="ECO:0000313" key="2">
    <source>
        <dbReference type="EMBL" id="JAE05255.1"/>
    </source>
</evidence>
<sequence>MYTSHVLLFLLGSMNLQTCLHWDMSDIQAHAYDSTSTVPCKRCYRIQHGCLHHICSHQNIHPHR</sequence>
<evidence type="ECO:0000256" key="1">
    <source>
        <dbReference type="SAM" id="SignalP"/>
    </source>
</evidence>
<accession>A0A0A9EWX1</accession>
<protein>
    <submittedName>
        <fullName evidence="2">Uncharacterized protein</fullName>
    </submittedName>
</protein>
<feature type="signal peptide" evidence="1">
    <location>
        <begin position="1"/>
        <end position="21"/>
    </location>
</feature>
<organism evidence="2">
    <name type="scientific">Arundo donax</name>
    <name type="common">Giant reed</name>
    <name type="synonym">Donax arundinaceus</name>
    <dbReference type="NCBI Taxonomy" id="35708"/>
    <lineage>
        <taxon>Eukaryota</taxon>
        <taxon>Viridiplantae</taxon>
        <taxon>Streptophyta</taxon>
        <taxon>Embryophyta</taxon>
        <taxon>Tracheophyta</taxon>
        <taxon>Spermatophyta</taxon>
        <taxon>Magnoliopsida</taxon>
        <taxon>Liliopsida</taxon>
        <taxon>Poales</taxon>
        <taxon>Poaceae</taxon>
        <taxon>PACMAD clade</taxon>
        <taxon>Arundinoideae</taxon>
        <taxon>Arundineae</taxon>
        <taxon>Arundo</taxon>
    </lineage>
</organism>
<dbReference type="EMBL" id="GBRH01192641">
    <property type="protein sequence ID" value="JAE05255.1"/>
    <property type="molecule type" value="Transcribed_RNA"/>
</dbReference>
<proteinExistence type="predicted"/>
<reference evidence="2" key="2">
    <citation type="journal article" date="2015" name="Data Brief">
        <title>Shoot transcriptome of the giant reed, Arundo donax.</title>
        <authorList>
            <person name="Barrero R.A."/>
            <person name="Guerrero F.D."/>
            <person name="Moolhuijzen P."/>
            <person name="Goolsby J.A."/>
            <person name="Tidwell J."/>
            <person name="Bellgard S.E."/>
            <person name="Bellgard M.I."/>
        </authorList>
    </citation>
    <scope>NUCLEOTIDE SEQUENCE</scope>
    <source>
        <tissue evidence="2">Shoot tissue taken approximately 20 cm above the soil surface</tissue>
    </source>
</reference>